<accession>A0AAU7ULB2</accession>
<reference evidence="1" key="1">
    <citation type="submission" date="2024-06" db="EMBL/GenBank/DDBJ databases">
        <title>Brevibacterium koreense sp. nov., isolated from jogae-jeotgal, a Korean fermented seafood.</title>
        <authorList>
            <person name="Whon T.W."/>
            <person name="Nam S."/>
            <person name="Kim Y."/>
        </authorList>
    </citation>
    <scope>NUCLEOTIDE SEQUENCE</scope>
    <source>
        <strain evidence="1">CBA3109</strain>
    </source>
</reference>
<gene>
    <name evidence="1" type="ORF">AAFP32_00305</name>
</gene>
<dbReference type="KEGG" id="bkr:AAFP32_00305"/>
<sequence length="48" mass="5510">MKQRQAVTKKKALAYKNANRADKTRILDELVDLTGFHRATPAPRYVKP</sequence>
<proteinExistence type="predicted"/>
<organism evidence="1">
    <name type="scientific">Brevibacterium koreense</name>
    <dbReference type="NCBI Taxonomy" id="3140787"/>
    <lineage>
        <taxon>Bacteria</taxon>
        <taxon>Bacillati</taxon>
        <taxon>Actinomycetota</taxon>
        <taxon>Actinomycetes</taxon>
        <taxon>Micrococcales</taxon>
        <taxon>Brevibacteriaceae</taxon>
        <taxon>Brevibacterium</taxon>
    </lineage>
</organism>
<name>A0AAU7ULB2_9MICO</name>
<dbReference type="AlphaFoldDB" id="A0AAU7ULB2"/>
<evidence type="ECO:0000313" key="1">
    <source>
        <dbReference type="EMBL" id="XBV89206.1"/>
    </source>
</evidence>
<protein>
    <submittedName>
        <fullName evidence="1">Uncharacterized protein</fullName>
    </submittedName>
</protein>
<dbReference type="EMBL" id="CP158281">
    <property type="protein sequence ID" value="XBV89206.1"/>
    <property type="molecule type" value="Genomic_DNA"/>
</dbReference>
<dbReference type="RefSeq" id="WP_350270121.1">
    <property type="nucleotide sequence ID" value="NZ_CP158281.1"/>
</dbReference>